<protein>
    <submittedName>
        <fullName evidence="2">Uncharacterized protein</fullName>
    </submittedName>
</protein>
<feature type="region of interest" description="Disordered" evidence="1">
    <location>
        <begin position="1"/>
        <end position="70"/>
    </location>
</feature>
<reference evidence="2 3" key="1">
    <citation type="submission" date="2013-06" db="EMBL/GenBank/DDBJ databases">
        <authorList>
            <person name="Weinstock G."/>
            <person name="Sodergren E."/>
            <person name="Lobos E.A."/>
            <person name="Fulton L."/>
            <person name="Fulton R."/>
            <person name="Courtney L."/>
            <person name="Fronick C."/>
            <person name="O'Laughlin M."/>
            <person name="Godfrey J."/>
            <person name="Wilson R.M."/>
            <person name="Miner T."/>
            <person name="Farmer C."/>
            <person name="Delehaunty K."/>
            <person name="Cordes M."/>
            <person name="Minx P."/>
            <person name="Tomlinson C."/>
            <person name="Chen J."/>
            <person name="Wollam A."/>
            <person name="Pepin K.H."/>
            <person name="Bhonagiri V."/>
            <person name="Zhang X."/>
            <person name="Warren W."/>
            <person name="Mitreva M."/>
            <person name="Mardis E.R."/>
            <person name="Wilson R.K."/>
        </authorList>
    </citation>
    <scope>NUCLEOTIDE SEQUENCE [LARGE SCALE GENOMIC DNA]</scope>
    <source>
        <strain evidence="2 3">RP2S-4</strain>
    </source>
</reference>
<gene>
    <name evidence="2" type="ORF">D358_01474</name>
</gene>
<accession>A0ABC9TIY6</accession>
<dbReference type="AlphaFoldDB" id="A0ABC9TIY6"/>
<sequence>MANKNRFEKFQGLDFDTPETKSGTTEAVEHETNTKSESTEAVEHEPNTKSNRASSFNITAGSVGMNKKPKNLTLYPSQIKRLEELSGMFNRSQSDLVGDFIDQVYNAYKD</sequence>
<evidence type="ECO:0000313" key="3">
    <source>
        <dbReference type="Proteomes" id="UP000015750"/>
    </source>
</evidence>
<evidence type="ECO:0000256" key="1">
    <source>
        <dbReference type="SAM" id="MobiDB-lite"/>
    </source>
</evidence>
<feature type="compositionally biased region" description="Basic and acidic residues" evidence="1">
    <location>
        <begin position="1"/>
        <end position="11"/>
    </location>
</feature>
<dbReference type="EMBL" id="ATIR01000044">
    <property type="protein sequence ID" value="EPI08699.1"/>
    <property type="molecule type" value="Genomic_DNA"/>
</dbReference>
<dbReference type="Proteomes" id="UP000015750">
    <property type="component" value="Unassembled WGS sequence"/>
</dbReference>
<proteinExistence type="predicted"/>
<name>A0ABC9TIY6_ENTFL</name>
<organism evidence="2 3">
    <name type="scientific">Enterococcus faecalis RP2S-4</name>
    <dbReference type="NCBI Taxonomy" id="1244145"/>
    <lineage>
        <taxon>Bacteria</taxon>
        <taxon>Bacillati</taxon>
        <taxon>Bacillota</taxon>
        <taxon>Bacilli</taxon>
        <taxon>Lactobacillales</taxon>
        <taxon>Enterococcaceae</taxon>
        <taxon>Enterococcus</taxon>
    </lineage>
</organism>
<comment type="caution">
    <text evidence="2">The sequence shown here is derived from an EMBL/GenBank/DDBJ whole genome shotgun (WGS) entry which is preliminary data.</text>
</comment>
<feature type="compositionally biased region" description="Polar residues" evidence="1">
    <location>
        <begin position="48"/>
        <end position="60"/>
    </location>
</feature>
<evidence type="ECO:0000313" key="2">
    <source>
        <dbReference type="EMBL" id="EPI08699.1"/>
    </source>
</evidence>
<feature type="compositionally biased region" description="Basic and acidic residues" evidence="1">
    <location>
        <begin position="27"/>
        <end position="47"/>
    </location>
</feature>
<dbReference type="RefSeq" id="WP_016627313.1">
    <property type="nucleotide sequence ID" value="NZ_KE351874.1"/>
</dbReference>